<feature type="domain" description="Peptidase S1" evidence="2">
    <location>
        <begin position="127"/>
        <end position="380"/>
    </location>
</feature>
<accession>A0A813NDY8</accession>
<proteinExistence type="predicted"/>
<dbReference type="PRINTS" id="PR00722">
    <property type="entry name" value="CHYMOTRYPSIN"/>
</dbReference>
<sequence>MSRWSQPWNRESDDGSSSLYHIFGRPSRPPVRVRVLLFLLLYMTIKRRYLLFQDPSKCENCFRLTTLTDGKYIFVEPCGGESCVAIVNNSRIRNFGKTVAYDLNKCGKSNEISSKSDIIPKALQLKISTSYKNTVRRGEMPWLVRLESRTNLQSLYLSMCGGTIIHPQWILTAAHCLLDSNTETLYAADGVSVYVGHSSRRQIGDDTVRVNPAMYILHPKFRIGRYSAPVHDLALIKLATPLKLNKNTDIICLPEKTDDLTDGTLAHTAGWGRSSDNSPVVDEARRARIRISPDACRKLPMNRTIHICGRNEKGNNICSGDSGSGLYVRAGIINGTSTTWKWHVFGVASFGREECQVSVNHDNAFSSVAADIDWIKSVIRTY</sequence>
<dbReference type="PROSITE" id="PS50240">
    <property type="entry name" value="TRYPSIN_DOM"/>
    <property type="match status" value="1"/>
</dbReference>
<gene>
    <name evidence="3" type="ORF">GPM918_LOCUS26</name>
    <name evidence="4" type="ORF">OVA965_LOCUS11286</name>
    <name evidence="5" type="ORF">SRO942_LOCUS27</name>
    <name evidence="6" type="ORF">TMI583_LOCUS11282</name>
</gene>
<dbReference type="PROSITE" id="PS00134">
    <property type="entry name" value="TRYPSIN_HIS"/>
    <property type="match status" value="1"/>
</dbReference>
<dbReference type="InterPro" id="IPR001314">
    <property type="entry name" value="Peptidase_S1A"/>
</dbReference>
<dbReference type="EMBL" id="CAJNOQ010000002">
    <property type="protein sequence ID" value="CAF0736742.1"/>
    <property type="molecule type" value="Genomic_DNA"/>
</dbReference>
<dbReference type="InterPro" id="IPR043504">
    <property type="entry name" value="Peptidase_S1_PA_chymotrypsin"/>
</dbReference>
<dbReference type="InterPro" id="IPR001254">
    <property type="entry name" value="Trypsin_dom"/>
</dbReference>
<comment type="caution">
    <text evidence="3">The sequence shown here is derived from an EMBL/GenBank/DDBJ whole genome shotgun (WGS) entry which is preliminary data.</text>
</comment>
<dbReference type="OrthoDB" id="10059102at2759"/>
<dbReference type="EMBL" id="CAJOBA010004329">
    <property type="protein sequence ID" value="CAF3709989.1"/>
    <property type="molecule type" value="Genomic_DNA"/>
</dbReference>
<dbReference type="InterPro" id="IPR009003">
    <property type="entry name" value="Peptidase_S1_PA"/>
</dbReference>
<dbReference type="EMBL" id="CAJOBC010000002">
    <property type="protein sequence ID" value="CAF3514728.1"/>
    <property type="molecule type" value="Genomic_DNA"/>
</dbReference>
<protein>
    <recommendedName>
        <fullName evidence="2">Peptidase S1 domain-containing protein</fullName>
    </recommendedName>
</protein>
<dbReference type="InterPro" id="IPR018114">
    <property type="entry name" value="TRYPSIN_HIS"/>
</dbReference>
<name>A0A813NDY8_9BILA</name>
<evidence type="ECO:0000313" key="6">
    <source>
        <dbReference type="EMBL" id="CAF3709989.1"/>
    </source>
</evidence>
<dbReference type="AlphaFoldDB" id="A0A813NDY8"/>
<keyword evidence="7" id="KW-1185">Reference proteome</keyword>
<dbReference type="PANTHER" id="PTHR24252:SF7">
    <property type="entry name" value="HYALIN"/>
    <property type="match status" value="1"/>
</dbReference>
<dbReference type="CDD" id="cd00190">
    <property type="entry name" value="Tryp_SPc"/>
    <property type="match status" value="1"/>
</dbReference>
<keyword evidence="1" id="KW-1015">Disulfide bond</keyword>
<dbReference type="Proteomes" id="UP000682733">
    <property type="component" value="Unassembled WGS sequence"/>
</dbReference>
<dbReference type="GO" id="GO:0006508">
    <property type="term" value="P:proteolysis"/>
    <property type="evidence" value="ECO:0007669"/>
    <property type="project" value="InterPro"/>
</dbReference>
<dbReference type="Proteomes" id="UP000681722">
    <property type="component" value="Unassembled WGS sequence"/>
</dbReference>
<dbReference type="Proteomes" id="UP000677228">
    <property type="component" value="Unassembled WGS sequence"/>
</dbReference>
<dbReference type="Gene3D" id="2.40.10.10">
    <property type="entry name" value="Trypsin-like serine proteases"/>
    <property type="match status" value="1"/>
</dbReference>
<organism evidence="3 7">
    <name type="scientific">Didymodactylos carnosus</name>
    <dbReference type="NCBI Taxonomy" id="1234261"/>
    <lineage>
        <taxon>Eukaryota</taxon>
        <taxon>Metazoa</taxon>
        <taxon>Spiralia</taxon>
        <taxon>Gnathifera</taxon>
        <taxon>Rotifera</taxon>
        <taxon>Eurotatoria</taxon>
        <taxon>Bdelloidea</taxon>
        <taxon>Philodinida</taxon>
        <taxon>Philodinidae</taxon>
        <taxon>Didymodactylos</taxon>
    </lineage>
</organism>
<dbReference type="SUPFAM" id="SSF50494">
    <property type="entry name" value="Trypsin-like serine proteases"/>
    <property type="match status" value="1"/>
</dbReference>
<evidence type="ECO:0000313" key="3">
    <source>
        <dbReference type="EMBL" id="CAF0736742.1"/>
    </source>
</evidence>
<evidence type="ECO:0000313" key="7">
    <source>
        <dbReference type="Proteomes" id="UP000663829"/>
    </source>
</evidence>
<dbReference type="SMART" id="SM00020">
    <property type="entry name" value="Tryp_SPc"/>
    <property type="match status" value="1"/>
</dbReference>
<dbReference type="Proteomes" id="UP000663829">
    <property type="component" value="Unassembled WGS sequence"/>
</dbReference>
<evidence type="ECO:0000313" key="4">
    <source>
        <dbReference type="EMBL" id="CAF0934018.1"/>
    </source>
</evidence>
<reference evidence="3" key="1">
    <citation type="submission" date="2021-02" db="EMBL/GenBank/DDBJ databases">
        <authorList>
            <person name="Nowell W R."/>
        </authorList>
    </citation>
    <scope>NUCLEOTIDE SEQUENCE</scope>
</reference>
<dbReference type="PANTHER" id="PTHR24252">
    <property type="entry name" value="ACROSIN-RELATED"/>
    <property type="match status" value="1"/>
</dbReference>
<evidence type="ECO:0000259" key="2">
    <source>
        <dbReference type="PROSITE" id="PS50240"/>
    </source>
</evidence>
<dbReference type="GO" id="GO:0004252">
    <property type="term" value="F:serine-type endopeptidase activity"/>
    <property type="evidence" value="ECO:0007669"/>
    <property type="project" value="InterPro"/>
</dbReference>
<evidence type="ECO:0000256" key="1">
    <source>
        <dbReference type="ARBA" id="ARBA00023157"/>
    </source>
</evidence>
<dbReference type="Pfam" id="PF00089">
    <property type="entry name" value="Trypsin"/>
    <property type="match status" value="1"/>
</dbReference>
<dbReference type="EMBL" id="CAJNOK010004327">
    <property type="protein sequence ID" value="CAF0934018.1"/>
    <property type="molecule type" value="Genomic_DNA"/>
</dbReference>
<evidence type="ECO:0000313" key="5">
    <source>
        <dbReference type="EMBL" id="CAF3514728.1"/>
    </source>
</evidence>